<comment type="catalytic activity">
    <reaction evidence="6">
        <text>N,N-dimethylethanolamine phosphate + S-adenosyl-L-methionine = phosphocholine + S-adenosyl-L-homocysteine + H(+)</text>
        <dbReference type="Rhea" id="RHEA:25325"/>
        <dbReference type="ChEBI" id="CHEBI:15378"/>
        <dbReference type="ChEBI" id="CHEBI:57856"/>
        <dbReference type="ChEBI" id="CHEBI:58641"/>
        <dbReference type="ChEBI" id="CHEBI:59789"/>
        <dbReference type="ChEBI" id="CHEBI:295975"/>
        <dbReference type="EC" id="2.1.1.103"/>
    </reaction>
    <physiologicalReaction direction="left-to-right" evidence="6">
        <dbReference type="Rhea" id="RHEA:25326"/>
    </physiologicalReaction>
</comment>
<dbReference type="Pfam" id="PF13649">
    <property type="entry name" value="Methyltransf_25"/>
    <property type="match status" value="1"/>
</dbReference>
<evidence type="ECO:0000256" key="7">
    <source>
        <dbReference type="ARBA" id="ARBA00047622"/>
    </source>
</evidence>
<dbReference type="PANTHER" id="PTHR44307:SF2">
    <property type="entry name" value="PHOSPHOETHANOLAMINE METHYLTRANSFERASE ISOFORM X1"/>
    <property type="match status" value="1"/>
</dbReference>
<proteinExistence type="predicted"/>
<evidence type="ECO:0000256" key="6">
    <source>
        <dbReference type="ARBA" id="ARBA00047619"/>
    </source>
</evidence>
<keyword evidence="3" id="KW-0489">Methyltransferase</keyword>
<comment type="pathway">
    <text evidence="2">Lipid metabolism.</text>
</comment>
<keyword evidence="4" id="KW-0808">Transferase</keyword>
<dbReference type="Proteomes" id="UP001164746">
    <property type="component" value="Chromosome 8"/>
</dbReference>
<dbReference type="InterPro" id="IPR029063">
    <property type="entry name" value="SAM-dependent_MTases_sf"/>
</dbReference>
<feature type="domain" description="Methyltransferase" evidence="9">
    <location>
        <begin position="57"/>
        <end position="150"/>
    </location>
</feature>
<evidence type="ECO:0000259" key="9">
    <source>
        <dbReference type="Pfam" id="PF13649"/>
    </source>
</evidence>
<evidence type="ECO:0000256" key="2">
    <source>
        <dbReference type="ARBA" id="ARBA00005189"/>
    </source>
</evidence>
<feature type="non-terminal residue" evidence="10">
    <location>
        <position position="1"/>
    </location>
</feature>
<dbReference type="EMBL" id="CP111019">
    <property type="protein sequence ID" value="WAR13637.1"/>
    <property type="molecule type" value="Genomic_DNA"/>
</dbReference>
<accession>A0ABY7EWM2</accession>
<gene>
    <name evidence="10" type="ORF">MAR_027817</name>
</gene>
<organism evidence="10 11">
    <name type="scientific">Mya arenaria</name>
    <name type="common">Soft-shell clam</name>
    <dbReference type="NCBI Taxonomy" id="6604"/>
    <lineage>
        <taxon>Eukaryota</taxon>
        <taxon>Metazoa</taxon>
        <taxon>Spiralia</taxon>
        <taxon>Lophotrochozoa</taxon>
        <taxon>Mollusca</taxon>
        <taxon>Bivalvia</taxon>
        <taxon>Autobranchia</taxon>
        <taxon>Heteroconchia</taxon>
        <taxon>Euheterodonta</taxon>
        <taxon>Imparidentia</taxon>
        <taxon>Neoheterodontei</taxon>
        <taxon>Myida</taxon>
        <taxon>Myoidea</taxon>
        <taxon>Myidae</taxon>
        <taxon>Mya</taxon>
    </lineage>
</organism>
<evidence type="ECO:0000256" key="8">
    <source>
        <dbReference type="ARBA" id="ARBA00047841"/>
    </source>
</evidence>
<evidence type="ECO:0000313" key="10">
    <source>
        <dbReference type="EMBL" id="WAR13637.1"/>
    </source>
</evidence>
<dbReference type="PANTHER" id="PTHR44307">
    <property type="entry name" value="PHOSPHOETHANOLAMINE METHYLTRANSFERASE"/>
    <property type="match status" value="1"/>
</dbReference>
<reference evidence="10" key="1">
    <citation type="submission" date="2022-11" db="EMBL/GenBank/DDBJ databases">
        <title>Centuries of genome instability and evolution in soft-shell clam transmissible cancer (bioRxiv).</title>
        <authorList>
            <person name="Hart S.F.M."/>
            <person name="Yonemitsu M.A."/>
            <person name="Giersch R.M."/>
            <person name="Beal B.F."/>
            <person name="Arriagada G."/>
            <person name="Davis B.W."/>
            <person name="Ostrander E.A."/>
            <person name="Goff S.P."/>
            <person name="Metzger M.J."/>
        </authorList>
    </citation>
    <scope>NUCLEOTIDE SEQUENCE</scope>
    <source>
        <strain evidence="10">MELC-2E11</strain>
        <tissue evidence="10">Siphon/mantle</tissue>
    </source>
</reference>
<evidence type="ECO:0000256" key="5">
    <source>
        <dbReference type="ARBA" id="ARBA00035674"/>
    </source>
</evidence>
<dbReference type="CDD" id="cd02440">
    <property type="entry name" value="AdoMet_MTases"/>
    <property type="match status" value="1"/>
</dbReference>
<dbReference type="SUPFAM" id="SSF53335">
    <property type="entry name" value="S-adenosyl-L-methionine-dependent methyltransferases"/>
    <property type="match status" value="1"/>
</dbReference>
<sequence length="258" mass="28882">METEEVRKVQNEMTSFWRAKPDPVIENMLLDEKARDLSVEEMPEILSILPSWDGRDVVELGAGIGRFTGVFARSASHVVAVDFMEEYVARNKLDNAKFTNIEYHCVDATKLRLEENKFDLIFSNWLLMYLHDDAARELLARKLSWLRDGGHLFIRESCGYPSGNLAGDSNPTIYRDADDYTALFNNTRLQDGEGGEVKGFEILTSKPLQCYIKISGACPFRTSGLASGSHGQCSNSTLPPCNVRRSLGAAAKVEHRPT</sequence>
<comment type="catalytic activity">
    <reaction evidence="8">
        <text>N-methylethanolamine phosphate + S-adenosyl-L-methionine = N,N-dimethylethanolamine phosphate + S-adenosyl-L-homocysteine + H(+)</text>
        <dbReference type="Rhea" id="RHEA:25321"/>
        <dbReference type="ChEBI" id="CHEBI:15378"/>
        <dbReference type="ChEBI" id="CHEBI:57781"/>
        <dbReference type="ChEBI" id="CHEBI:57856"/>
        <dbReference type="ChEBI" id="CHEBI:58641"/>
        <dbReference type="ChEBI" id="CHEBI:59789"/>
        <dbReference type="EC" id="2.1.1.103"/>
    </reaction>
    <physiologicalReaction direction="left-to-right" evidence="8">
        <dbReference type="Rhea" id="RHEA:25322"/>
    </physiologicalReaction>
</comment>
<evidence type="ECO:0000313" key="11">
    <source>
        <dbReference type="Proteomes" id="UP001164746"/>
    </source>
</evidence>
<name>A0ABY7EWM2_MYAAR</name>
<comment type="catalytic activity">
    <reaction evidence="7">
        <text>phosphoethanolamine + S-adenosyl-L-methionine = N-methylethanolamine phosphate + S-adenosyl-L-homocysteine + H(+)</text>
        <dbReference type="Rhea" id="RHEA:20365"/>
        <dbReference type="ChEBI" id="CHEBI:15378"/>
        <dbReference type="ChEBI" id="CHEBI:57781"/>
        <dbReference type="ChEBI" id="CHEBI:57856"/>
        <dbReference type="ChEBI" id="CHEBI:58190"/>
        <dbReference type="ChEBI" id="CHEBI:59789"/>
        <dbReference type="EC" id="2.1.1.103"/>
    </reaction>
    <physiologicalReaction direction="left-to-right" evidence="7">
        <dbReference type="Rhea" id="RHEA:20366"/>
    </physiologicalReaction>
</comment>
<dbReference type="EC" id="2.1.1.103" evidence="5"/>
<evidence type="ECO:0000256" key="1">
    <source>
        <dbReference type="ARBA" id="ARBA00004969"/>
    </source>
</evidence>
<keyword evidence="11" id="KW-1185">Reference proteome</keyword>
<comment type="pathway">
    <text evidence="1">Phospholipid metabolism; phosphatidylcholine biosynthesis.</text>
</comment>
<dbReference type="InterPro" id="IPR041698">
    <property type="entry name" value="Methyltransf_25"/>
</dbReference>
<evidence type="ECO:0000256" key="4">
    <source>
        <dbReference type="ARBA" id="ARBA00022679"/>
    </source>
</evidence>
<protein>
    <recommendedName>
        <fullName evidence="5">phosphoethanolamine N-methyltransferase</fullName>
        <ecNumber evidence="5">2.1.1.103</ecNumber>
    </recommendedName>
</protein>
<dbReference type="Gene3D" id="3.40.50.150">
    <property type="entry name" value="Vaccinia Virus protein VP39"/>
    <property type="match status" value="1"/>
</dbReference>
<evidence type="ECO:0000256" key="3">
    <source>
        <dbReference type="ARBA" id="ARBA00022603"/>
    </source>
</evidence>